<feature type="transmembrane region" description="Helical" evidence="17">
    <location>
        <begin position="447"/>
        <end position="466"/>
    </location>
</feature>
<evidence type="ECO:0000256" key="3">
    <source>
        <dbReference type="ARBA" id="ARBA00022475"/>
    </source>
</evidence>
<name>A0A3N0Z0J3_ANAGA</name>
<evidence type="ECO:0000256" key="17">
    <source>
        <dbReference type="SAM" id="Phobius"/>
    </source>
</evidence>
<keyword evidence="5" id="KW-0107">Calcium channel</keyword>
<dbReference type="Proteomes" id="UP000281406">
    <property type="component" value="Unassembled WGS sequence"/>
</dbReference>
<sequence length="704" mass="81195">MSKSKESSTSSFTLETDDQTEEERSKAKQMKKGATKDKRPMDSNYLDDIEEPTSTIKFNLHFDRGIRKVKEVPDQQDSSERFTIKRLFEAVSSGEVAKLQGLHQYLHKNMKHLTDSQYKSNGKTALLKALLNLRQGENKTIEHLLDIAEKLGDLKSLVNAAYTDSYYKGQTALHVAIERRSAKFVQMLVKKGADVHAKACGKFFQPNQEMCFYFGELPLSLAACTNQPDIVDFLMDNPYQAVDVRERDSHGNMVLHALVSIADNSPENTEFVIAIYDHILIKADQLHPKIKLEEIQNNKGLTPIQLAAKTGKLGLFKHMVQREFKGCRHLSRKITEWAYGPVCSSLYDLASIDTYEKNSALEIVVYGSEIPNRLEMLHIEPVNRLLEEKWDRFAKQMFMFNLIVYAIYLFIFTAVAYHREERRNDSNNQAVLLLVSAVLYCFGQDEYLAFLVLSLALSWVNLLYFSRGSKNMGIYSVMIQKMILGEIRRFLVVYMVFLIGFSAALVTLLDEESIETEKQNRKAKFLDPDNENEVCKKPTFRNIYFTTLELFKFTIGMGDLEFTDHYKYKEVFYVLLILYIVMTYILMLNMLIALMNQSVEQMSIESTSIWKLQRAITTLDMEWILPHCLKTKLRSGEEKDLGGGQEEPDRRWCFSVEEVNWNQWNRNMGIINEDPGKYTSLPSPTKPQRVSAGHRDHSAEMYRS</sequence>
<keyword evidence="13" id="KW-0407">Ion channel</keyword>
<dbReference type="FunFam" id="1.25.40.20:FF:000018">
    <property type="entry name" value="Transient receptor potential cation channel subfamily V member 1"/>
    <property type="match status" value="1"/>
</dbReference>
<dbReference type="Pfam" id="PF12796">
    <property type="entry name" value="Ank_2"/>
    <property type="match status" value="1"/>
</dbReference>
<dbReference type="GO" id="GO:0005262">
    <property type="term" value="F:calcium channel activity"/>
    <property type="evidence" value="ECO:0007669"/>
    <property type="project" value="UniProtKB-KW"/>
</dbReference>
<keyword evidence="12 17" id="KW-0472">Membrane</keyword>
<dbReference type="InterPro" id="IPR008347">
    <property type="entry name" value="TrpV1-4"/>
</dbReference>
<dbReference type="GO" id="GO:0005886">
    <property type="term" value="C:plasma membrane"/>
    <property type="evidence" value="ECO:0007669"/>
    <property type="project" value="UniProtKB-SubCell"/>
</dbReference>
<evidence type="ECO:0000256" key="16">
    <source>
        <dbReference type="SAM" id="MobiDB-lite"/>
    </source>
</evidence>
<accession>A0A3N0Z0J3</accession>
<dbReference type="GO" id="GO:0098703">
    <property type="term" value="P:calcium ion import across plasma membrane"/>
    <property type="evidence" value="ECO:0007669"/>
    <property type="project" value="TreeGrafter"/>
</dbReference>
<dbReference type="PANTHER" id="PTHR10582">
    <property type="entry name" value="TRANSIENT RECEPTOR POTENTIAL ION CHANNEL PROTEIN"/>
    <property type="match status" value="1"/>
</dbReference>
<feature type="transmembrane region" description="Helical" evidence="17">
    <location>
        <begin position="571"/>
        <end position="594"/>
    </location>
</feature>
<evidence type="ECO:0000256" key="12">
    <source>
        <dbReference type="ARBA" id="ARBA00023136"/>
    </source>
</evidence>
<evidence type="ECO:0000313" key="20">
    <source>
        <dbReference type="Proteomes" id="UP000281406"/>
    </source>
</evidence>
<dbReference type="InterPro" id="IPR024862">
    <property type="entry name" value="TRPV"/>
</dbReference>
<comment type="caution">
    <text evidence="19">The sequence shown here is derived from an EMBL/GenBank/DDBJ whole genome shotgun (WGS) entry which is preliminary data.</text>
</comment>
<keyword evidence="20" id="KW-1185">Reference proteome</keyword>
<gene>
    <name evidence="19" type="ORF">DPX16_22514</name>
</gene>
<dbReference type="PROSITE" id="PS50088">
    <property type="entry name" value="ANK_REPEAT"/>
    <property type="match status" value="1"/>
</dbReference>
<keyword evidence="9 17" id="KW-1133">Transmembrane helix</keyword>
<dbReference type="SUPFAM" id="SSF48403">
    <property type="entry name" value="Ankyrin repeat"/>
    <property type="match status" value="1"/>
</dbReference>
<comment type="subcellular location">
    <subcellularLocation>
        <location evidence="1">Cell membrane</location>
        <topology evidence="1">Multi-pass membrane protein</topology>
    </subcellularLocation>
</comment>
<dbReference type="PROSITE" id="PS50297">
    <property type="entry name" value="ANK_REP_REGION"/>
    <property type="match status" value="1"/>
</dbReference>
<evidence type="ECO:0000256" key="13">
    <source>
        <dbReference type="ARBA" id="ARBA00023303"/>
    </source>
</evidence>
<comment type="catalytic activity">
    <reaction evidence="14">
        <text>Ca(2+)(in) = Ca(2+)(out)</text>
        <dbReference type="Rhea" id="RHEA:29671"/>
        <dbReference type="ChEBI" id="CHEBI:29108"/>
    </reaction>
</comment>
<reference evidence="19 20" key="1">
    <citation type="submission" date="2018-10" db="EMBL/GenBank/DDBJ databases">
        <title>Genome assembly for a Yunnan-Guizhou Plateau 3E fish, Anabarilius grahami (Regan), and its evolutionary and genetic applications.</title>
        <authorList>
            <person name="Jiang W."/>
        </authorList>
    </citation>
    <scope>NUCLEOTIDE SEQUENCE [LARGE SCALE GENOMIC DNA]</scope>
    <source>
        <strain evidence="19">AG-KIZ</strain>
        <tissue evidence="19">Muscle</tissue>
    </source>
</reference>
<dbReference type="Gene3D" id="1.25.40.20">
    <property type="entry name" value="Ankyrin repeat-containing domain"/>
    <property type="match status" value="1"/>
</dbReference>
<evidence type="ECO:0000256" key="2">
    <source>
        <dbReference type="ARBA" id="ARBA00022448"/>
    </source>
</evidence>
<proteinExistence type="predicted"/>
<dbReference type="InterPro" id="IPR036770">
    <property type="entry name" value="Ankyrin_rpt-contain_sf"/>
</dbReference>
<dbReference type="InterPro" id="IPR005821">
    <property type="entry name" value="Ion_trans_dom"/>
</dbReference>
<feature type="compositionally biased region" description="Basic and acidic residues" evidence="16">
    <location>
        <begin position="693"/>
        <end position="704"/>
    </location>
</feature>
<evidence type="ECO:0000256" key="4">
    <source>
        <dbReference type="ARBA" id="ARBA00022568"/>
    </source>
</evidence>
<evidence type="ECO:0000256" key="6">
    <source>
        <dbReference type="ARBA" id="ARBA00022692"/>
    </source>
</evidence>
<evidence type="ECO:0000256" key="7">
    <source>
        <dbReference type="ARBA" id="ARBA00022737"/>
    </source>
</evidence>
<dbReference type="EMBL" id="RJVU01018862">
    <property type="protein sequence ID" value="ROL51418.1"/>
    <property type="molecule type" value="Genomic_DNA"/>
</dbReference>
<organism evidence="19 20">
    <name type="scientific">Anabarilius grahami</name>
    <name type="common">Kanglang fish</name>
    <name type="synonym">Barilius grahami</name>
    <dbReference type="NCBI Taxonomy" id="495550"/>
    <lineage>
        <taxon>Eukaryota</taxon>
        <taxon>Metazoa</taxon>
        <taxon>Chordata</taxon>
        <taxon>Craniata</taxon>
        <taxon>Vertebrata</taxon>
        <taxon>Euteleostomi</taxon>
        <taxon>Actinopterygii</taxon>
        <taxon>Neopterygii</taxon>
        <taxon>Teleostei</taxon>
        <taxon>Ostariophysi</taxon>
        <taxon>Cypriniformes</taxon>
        <taxon>Xenocyprididae</taxon>
        <taxon>Xenocypridinae</taxon>
        <taxon>Xenocypridinae incertae sedis</taxon>
        <taxon>Anabarilius</taxon>
    </lineage>
</organism>
<evidence type="ECO:0000256" key="8">
    <source>
        <dbReference type="ARBA" id="ARBA00022837"/>
    </source>
</evidence>
<protein>
    <submittedName>
        <fullName evidence="19">Transient receptor potential cation channel subfamily V member 1</fullName>
    </submittedName>
</protein>
<keyword evidence="8" id="KW-0106">Calcium</keyword>
<evidence type="ECO:0000256" key="14">
    <source>
        <dbReference type="ARBA" id="ARBA00036634"/>
    </source>
</evidence>
<evidence type="ECO:0000256" key="10">
    <source>
        <dbReference type="ARBA" id="ARBA00023043"/>
    </source>
</evidence>
<keyword evidence="7" id="KW-0677">Repeat</keyword>
<feature type="transmembrane region" description="Helical" evidence="17">
    <location>
        <begin position="398"/>
        <end position="417"/>
    </location>
</feature>
<dbReference type="OrthoDB" id="533508at2759"/>
<keyword evidence="11" id="KW-0406">Ion transport</keyword>
<dbReference type="Pfam" id="PF00520">
    <property type="entry name" value="Ion_trans"/>
    <property type="match status" value="1"/>
</dbReference>
<evidence type="ECO:0000256" key="9">
    <source>
        <dbReference type="ARBA" id="ARBA00022989"/>
    </source>
</evidence>
<keyword evidence="10 15" id="KW-0040">ANK repeat</keyword>
<dbReference type="AlphaFoldDB" id="A0A3N0Z0J3"/>
<feature type="repeat" description="ANK" evidence="15">
    <location>
        <begin position="168"/>
        <end position="200"/>
    </location>
</feature>
<dbReference type="InterPro" id="IPR002110">
    <property type="entry name" value="Ankyrin_rpt"/>
</dbReference>
<evidence type="ECO:0000256" key="1">
    <source>
        <dbReference type="ARBA" id="ARBA00004651"/>
    </source>
</evidence>
<evidence type="ECO:0000256" key="15">
    <source>
        <dbReference type="PROSITE-ProRule" id="PRU00023"/>
    </source>
</evidence>
<evidence type="ECO:0000313" key="19">
    <source>
        <dbReference type="EMBL" id="ROL51418.1"/>
    </source>
</evidence>
<feature type="domain" description="Ion transport" evidence="18">
    <location>
        <begin position="393"/>
        <end position="603"/>
    </location>
</feature>
<keyword evidence="4" id="KW-0109">Calcium transport</keyword>
<dbReference type="SMART" id="SM00248">
    <property type="entry name" value="ANK"/>
    <property type="match status" value="4"/>
</dbReference>
<evidence type="ECO:0000256" key="11">
    <source>
        <dbReference type="ARBA" id="ARBA00023065"/>
    </source>
</evidence>
<dbReference type="PRINTS" id="PR01768">
    <property type="entry name" value="TRPVRECEPTOR"/>
</dbReference>
<keyword evidence="19" id="KW-0675">Receptor</keyword>
<evidence type="ECO:0000256" key="5">
    <source>
        <dbReference type="ARBA" id="ARBA00022673"/>
    </source>
</evidence>
<feature type="region of interest" description="Disordered" evidence="16">
    <location>
        <begin position="1"/>
        <end position="46"/>
    </location>
</feature>
<keyword evidence="3" id="KW-1003">Cell membrane</keyword>
<keyword evidence="6 17" id="KW-0812">Transmembrane</keyword>
<feature type="transmembrane region" description="Helical" evidence="17">
    <location>
        <begin position="487"/>
        <end position="509"/>
    </location>
</feature>
<feature type="region of interest" description="Disordered" evidence="16">
    <location>
        <begin position="675"/>
        <end position="704"/>
    </location>
</feature>
<keyword evidence="2" id="KW-0813">Transport</keyword>
<evidence type="ECO:0000259" key="18">
    <source>
        <dbReference type="Pfam" id="PF00520"/>
    </source>
</evidence>
<dbReference type="PANTHER" id="PTHR10582:SF5">
    <property type="entry name" value="TRANSIENT RECEPTOR POTENTIAL CATION CHANNEL SUBFAMILY V MEMBER 2"/>
    <property type="match status" value="1"/>
</dbReference>